<evidence type="ECO:0000256" key="1">
    <source>
        <dbReference type="SAM" id="Phobius"/>
    </source>
</evidence>
<evidence type="ECO:0000313" key="3">
    <source>
        <dbReference type="Proteomes" id="UP001337305"/>
    </source>
</evidence>
<evidence type="ECO:0000313" key="2">
    <source>
        <dbReference type="EMBL" id="MEF3831836.1"/>
    </source>
</evidence>
<feature type="transmembrane region" description="Helical" evidence="1">
    <location>
        <begin position="190"/>
        <end position="211"/>
    </location>
</feature>
<feature type="transmembrane region" description="Helical" evidence="1">
    <location>
        <begin position="223"/>
        <end position="245"/>
    </location>
</feature>
<gene>
    <name evidence="2" type="ORF">N1F79_01730</name>
</gene>
<keyword evidence="1" id="KW-0472">Membrane</keyword>
<dbReference type="InterPro" id="IPR022134">
    <property type="entry name" value="DUF3667"/>
</dbReference>
<comment type="caution">
    <text evidence="2">The sequence shown here is derived from an EMBL/GenBank/DDBJ whole genome shotgun (WGS) entry which is preliminary data.</text>
</comment>
<dbReference type="EMBL" id="JAODOP010000001">
    <property type="protein sequence ID" value="MEF3831836.1"/>
    <property type="molecule type" value="Genomic_DNA"/>
</dbReference>
<keyword evidence="3" id="KW-1185">Reference proteome</keyword>
<keyword evidence="1" id="KW-0812">Transmembrane</keyword>
<feature type="transmembrane region" description="Helical" evidence="1">
    <location>
        <begin position="78"/>
        <end position="100"/>
    </location>
</feature>
<reference evidence="2 3" key="1">
    <citation type="submission" date="2022-09" db="EMBL/GenBank/DDBJ databases">
        <title>Genome sequencing of Flavivirga sp. MEBiC05379.</title>
        <authorList>
            <person name="Oh H.-M."/>
            <person name="Kwon K.K."/>
            <person name="Park M.J."/>
            <person name="Yang S.-H."/>
        </authorList>
    </citation>
    <scope>NUCLEOTIDE SEQUENCE [LARGE SCALE GENOMIC DNA]</scope>
    <source>
        <strain evidence="2 3">MEBiC05379</strain>
    </source>
</reference>
<protein>
    <submittedName>
        <fullName evidence="2">DUF3667 domain-containing protein</fullName>
    </submittedName>
</protein>
<keyword evidence="1" id="KW-1133">Transmembrane helix</keyword>
<dbReference type="Proteomes" id="UP001337305">
    <property type="component" value="Unassembled WGS sequence"/>
</dbReference>
<feature type="transmembrane region" description="Helical" evidence="1">
    <location>
        <begin position="128"/>
        <end position="148"/>
    </location>
</feature>
<organism evidence="2 3">
    <name type="scientific">Flavivirga spongiicola</name>
    <dbReference type="NCBI Taxonomy" id="421621"/>
    <lineage>
        <taxon>Bacteria</taxon>
        <taxon>Pseudomonadati</taxon>
        <taxon>Bacteroidota</taxon>
        <taxon>Flavobacteriia</taxon>
        <taxon>Flavobacteriales</taxon>
        <taxon>Flavobacteriaceae</taxon>
        <taxon>Flavivirga</taxon>
    </lineage>
</organism>
<proteinExistence type="predicted"/>
<dbReference type="Pfam" id="PF12412">
    <property type="entry name" value="DUF3667"/>
    <property type="match status" value="1"/>
</dbReference>
<name>A0ABU7XN53_9FLAO</name>
<dbReference type="RefSeq" id="WP_303308835.1">
    <property type="nucleotide sequence ID" value="NZ_JAODOP010000001.1"/>
</dbReference>
<sequence length="261" mass="29855">MTCKNCDTSLSAESDFCHICGAKVIRNRLTIKNLFEHFSETFLNYDNKLLQTFIMLFKKPEDVIGSYINGTRKKYVDVISYFAIAITVSGLYLFILNNFFPKTLDYSMFAAAGQEEFNKKSISFVQEYMSLLMMLYVPLYAVMARMTFIGIKKFNFTELLVVFLYLQAQMSIITAITSVLFSSVGINQGIVSVVSIPLMILYSAFCLKRLYNLNFRNIFLRTLLFLVILGITFFVIEIIMLGIMYSNGSLQELIEAQKAAK</sequence>
<accession>A0ABU7XN53</accession>
<feature type="transmembrane region" description="Helical" evidence="1">
    <location>
        <begin position="160"/>
        <end position="184"/>
    </location>
</feature>